<protein>
    <submittedName>
        <fullName evidence="6">Uncharacterized protein LOC111085770</fullName>
    </submittedName>
</protein>
<dbReference type="SUPFAM" id="SSF57414">
    <property type="entry name" value="Hairpin loop containing domain-like"/>
    <property type="match status" value="1"/>
</dbReference>
<feature type="domain" description="EGF-like" evidence="3">
    <location>
        <begin position="105"/>
        <end position="148"/>
    </location>
</feature>
<reference evidence="6" key="1">
    <citation type="submission" date="2025-08" db="UniProtKB">
        <authorList>
            <consortium name="RefSeq"/>
        </authorList>
    </citation>
    <scope>IDENTIFICATION</scope>
    <source>
        <tissue evidence="6">Muscle</tissue>
    </source>
</reference>
<feature type="chain" id="PRO_5046136104" evidence="2">
    <location>
        <begin position="22"/>
        <end position="230"/>
    </location>
</feature>
<feature type="signal peptide" evidence="2">
    <location>
        <begin position="1"/>
        <end position="21"/>
    </location>
</feature>
<name>A0ABM1SDE3_LIMPO</name>
<dbReference type="SUPFAM" id="SSF57196">
    <property type="entry name" value="EGF/Laminin"/>
    <property type="match status" value="1"/>
</dbReference>
<gene>
    <name evidence="6" type="primary">LOC111085770</name>
</gene>
<evidence type="ECO:0000256" key="2">
    <source>
        <dbReference type="SAM" id="SignalP"/>
    </source>
</evidence>
<dbReference type="Proteomes" id="UP000694941">
    <property type="component" value="Unplaced"/>
</dbReference>
<dbReference type="PROSITE" id="PS50026">
    <property type="entry name" value="EGF_3"/>
    <property type="match status" value="1"/>
</dbReference>
<evidence type="ECO:0000259" key="4">
    <source>
        <dbReference type="PROSITE" id="PS50948"/>
    </source>
</evidence>
<dbReference type="Pfam" id="PF00024">
    <property type="entry name" value="PAN_1"/>
    <property type="match status" value="1"/>
</dbReference>
<accession>A0ABM1SDE3</accession>
<keyword evidence="2" id="KW-0732">Signal</keyword>
<evidence type="ECO:0000313" key="6">
    <source>
        <dbReference type="RefSeq" id="XP_022241648.1"/>
    </source>
</evidence>
<sequence length="230" mass="25332">MIQHLHVALLFVCNFSNLMLSISLKSQSFSSETFRVVIWNKTQNSAWTNTVVSDVACVAVCGSTKQCVAVNIVPRKESLECKILSNLGGDFIEHPGAKLLVAEKDIKTCATVTCENNATCQDIRPEVKDLLKAFSCVCPCGYCGVYCEKLNYWSQRGVAIAEHNIPFPSYVQFDGSTDACIEICLNTPGCKSADFSTKDSTCLLNDVNRDMEELSSFKGFIYLEPSCICD</sequence>
<organism evidence="5 6">
    <name type="scientific">Limulus polyphemus</name>
    <name type="common">Atlantic horseshoe crab</name>
    <dbReference type="NCBI Taxonomy" id="6850"/>
    <lineage>
        <taxon>Eukaryota</taxon>
        <taxon>Metazoa</taxon>
        <taxon>Ecdysozoa</taxon>
        <taxon>Arthropoda</taxon>
        <taxon>Chelicerata</taxon>
        <taxon>Merostomata</taxon>
        <taxon>Xiphosura</taxon>
        <taxon>Limulidae</taxon>
        <taxon>Limulus</taxon>
    </lineage>
</organism>
<dbReference type="InterPro" id="IPR003609">
    <property type="entry name" value="Pan_app"/>
</dbReference>
<keyword evidence="1" id="KW-0245">EGF-like domain</keyword>
<dbReference type="PROSITE" id="PS01186">
    <property type="entry name" value="EGF_2"/>
    <property type="match status" value="1"/>
</dbReference>
<keyword evidence="1" id="KW-1015">Disulfide bond</keyword>
<keyword evidence="5" id="KW-1185">Reference proteome</keyword>
<dbReference type="PROSITE" id="PS50948">
    <property type="entry name" value="PAN"/>
    <property type="match status" value="1"/>
</dbReference>
<feature type="disulfide bond" evidence="1">
    <location>
        <begin position="138"/>
        <end position="147"/>
    </location>
</feature>
<evidence type="ECO:0000256" key="1">
    <source>
        <dbReference type="PROSITE-ProRule" id="PRU00076"/>
    </source>
</evidence>
<dbReference type="Gene3D" id="3.50.4.10">
    <property type="entry name" value="Hepatocyte Growth Factor"/>
    <property type="match status" value="1"/>
</dbReference>
<comment type="caution">
    <text evidence="1">Lacks conserved residue(s) required for the propagation of feature annotation.</text>
</comment>
<feature type="domain" description="Apple" evidence="4">
    <location>
        <begin position="147"/>
        <end position="227"/>
    </location>
</feature>
<evidence type="ECO:0000313" key="5">
    <source>
        <dbReference type="Proteomes" id="UP000694941"/>
    </source>
</evidence>
<dbReference type="PROSITE" id="PS00022">
    <property type="entry name" value="EGF_1"/>
    <property type="match status" value="1"/>
</dbReference>
<proteinExistence type="predicted"/>
<dbReference type="GeneID" id="111085770"/>
<evidence type="ECO:0000259" key="3">
    <source>
        <dbReference type="PROSITE" id="PS50026"/>
    </source>
</evidence>
<dbReference type="Gene3D" id="2.10.25.10">
    <property type="entry name" value="Laminin"/>
    <property type="match status" value="1"/>
</dbReference>
<dbReference type="InterPro" id="IPR000742">
    <property type="entry name" value="EGF"/>
</dbReference>
<dbReference type="RefSeq" id="XP_022241648.1">
    <property type="nucleotide sequence ID" value="XM_022385940.1"/>
</dbReference>